<gene>
    <name evidence="8" type="ORF">DPX16_0185</name>
</gene>
<keyword evidence="6" id="KW-0325">Glycoprotein</keyword>
<accession>A0A3N0Y923</accession>
<organism evidence="8 9">
    <name type="scientific">Anabarilius grahami</name>
    <name type="common">Kanglang fish</name>
    <name type="synonym">Barilius grahami</name>
    <dbReference type="NCBI Taxonomy" id="495550"/>
    <lineage>
        <taxon>Eukaryota</taxon>
        <taxon>Metazoa</taxon>
        <taxon>Chordata</taxon>
        <taxon>Craniata</taxon>
        <taxon>Vertebrata</taxon>
        <taxon>Euteleostomi</taxon>
        <taxon>Actinopterygii</taxon>
        <taxon>Neopterygii</taxon>
        <taxon>Teleostei</taxon>
        <taxon>Ostariophysi</taxon>
        <taxon>Cypriniformes</taxon>
        <taxon>Xenocyprididae</taxon>
        <taxon>Xenocypridinae</taxon>
        <taxon>Xenocypridinae incertae sedis</taxon>
        <taxon>Anabarilius</taxon>
    </lineage>
</organism>
<proteinExistence type="predicted"/>
<reference evidence="8 9" key="1">
    <citation type="submission" date="2018-10" db="EMBL/GenBank/DDBJ databases">
        <title>Genome assembly for a Yunnan-Guizhou Plateau 3E fish, Anabarilius grahami (Regan), and its evolutionary and genetic applications.</title>
        <authorList>
            <person name="Jiang W."/>
        </authorList>
    </citation>
    <scope>NUCLEOTIDE SEQUENCE [LARGE SCALE GENOMIC DNA]</scope>
    <source>
        <strain evidence="8">AG-KIZ</strain>
        <tissue evidence="8">Muscle</tissue>
    </source>
</reference>
<dbReference type="InterPro" id="IPR001828">
    <property type="entry name" value="ANF_lig-bd_rcpt"/>
</dbReference>
<keyword evidence="9" id="KW-1185">Reference proteome</keyword>
<name>A0A3N0Y923_ANAGA</name>
<dbReference type="InterPro" id="IPR000337">
    <property type="entry name" value="GPCR_3"/>
</dbReference>
<evidence type="ECO:0000259" key="7">
    <source>
        <dbReference type="Pfam" id="PF01094"/>
    </source>
</evidence>
<evidence type="ECO:0000256" key="2">
    <source>
        <dbReference type="ARBA" id="ARBA00022692"/>
    </source>
</evidence>
<dbReference type="PANTHER" id="PTHR24061:SF418">
    <property type="entry name" value="C-FAMILY ODORANT RECEPTOR OLFCQ19-RELATED"/>
    <property type="match status" value="1"/>
</dbReference>
<dbReference type="PANTHER" id="PTHR24061">
    <property type="entry name" value="CALCIUM-SENSING RECEPTOR-RELATED"/>
    <property type="match status" value="1"/>
</dbReference>
<dbReference type="InterPro" id="IPR000068">
    <property type="entry name" value="GPCR_3_Ca_sens_rcpt-rel"/>
</dbReference>
<evidence type="ECO:0000256" key="3">
    <source>
        <dbReference type="ARBA" id="ARBA00022989"/>
    </source>
</evidence>
<dbReference type="SUPFAM" id="SSF53822">
    <property type="entry name" value="Periplasmic binding protein-like I"/>
    <property type="match status" value="1"/>
</dbReference>
<dbReference type="EMBL" id="RJVU01049417">
    <property type="protein sequence ID" value="ROL42725.1"/>
    <property type="molecule type" value="Genomic_DNA"/>
</dbReference>
<evidence type="ECO:0000256" key="4">
    <source>
        <dbReference type="ARBA" id="ARBA00023136"/>
    </source>
</evidence>
<dbReference type="AlphaFoldDB" id="A0A3N0Y923"/>
<sequence>MYKNGDFIFGGLFEVDFLTVFPELSFRTEPEPPYCEQFVMESFQQAQTMAFAIDEINKNPNLLPNITLGYQVYDNCLMLGMAFRAAISLASGTGESFSNLNCTGPPPVIGIVGDSSSTASIAISSILGLFRVPIVSHYATCSCLSDRKKYPSFFITIPSDAFQVRAMVPILKYFGWTWFGLVYSDDDYGIYAAQSFHQEMQLFGGCVAFSEILPHDNNHRDICPGTCAS</sequence>
<comment type="subcellular location">
    <subcellularLocation>
        <location evidence="1">Membrane</location>
        <topology evidence="1">Multi-pass membrane protein</topology>
    </subcellularLocation>
</comment>
<dbReference type="GO" id="GO:0005886">
    <property type="term" value="C:plasma membrane"/>
    <property type="evidence" value="ECO:0007669"/>
    <property type="project" value="TreeGrafter"/>
</dbReference>
<evidence type="ECO:0000256" key="5">
    <source>
        <dbReference type="ARBA" id="ARBA00023170"/>
    </source>
</evidence>
<dbReference type="OrthoDB" id="5984008at2759"/>
<dbReference type="InterPro" id="IPR028082">
    <property type="entry name" value="Peripla_BP_I"/>
</dbReference>
<evidence type="ECO:0000256" key="1">
    <source>
        <dbReference type="ARBA" id="ARBA00004141"/>
    </source>
</evidence>
<feature type="domain" description="Receptor ligand binding region" evidence="7">
    <location>
        <begin position="46"/>
        <end position="217"/>
    </location>
</feature>
<dbReference type="Gene3D" id="3.40.50.2300">
    <property type="match status" value="1"/>
</dbReference>
<evidence type="ECO:0000256" key="6">
    <source>
        <dbReference type="ARBA" id="ARBA00023180"/>
    </source>
</evidence>
<comment type="caution">
    <text evidence="8">The sequence shown here is derived from an EMBL/GenBank/DDBJ whole genome shotgun (WGS) entry which is preliminary data.</text>
</comment>
<protein>
    <submittedName>
        <fullName evidence="8">Extracellular calcium-sensing receptor</fullName>
    </submittedName>
</protein>
<keyword evidence="3" id="KW-1133">Transmembrane helix</keyword>
<keyword evidence="5 8" id="KW-0675">Receptor</keyword>
<dbReference type="Pfam" id="PF01094">
    <property type="entry name" value="ANF_receptor"/>
    <property type="match status" value="1"/>
</dbReference>
<dbReference type="FunFam" id="3.40.50.2300:FF:000682">
    <property type="entry name" value="Vomeronasal 2 receptor, x4"/>
    <property type="match status" value="1"/>
</dbReference>
<dbReference type="PRINTS" id="PR00248">
    <property type="entry name" value="GPCRMGR"/>
</dbReference>
<dbReference type="GO" id="GO:0004930">
    <property type="term" value="F:G protein-coupled receptor activity"/>
    <property type="evidence" value="ECO:0007669"/>
    <property type="project" value="InterPro"/>
</dbReference>
<dbReference type="Proteomes" id="UP000281406">
    <property type="component" value="Unassembled WGS sequence"/>
</dbReference>
<evidence type="ECO:0000313" key="9">
    <source>
        <dbReference type="Proteomes" id="UP000281406"/>
    </source>
</evidence>
<keyword evidence="4" id="KW-0472">Membrane</keyword>
<keyword evidence="2" id="KW-0812">Transmembrane</keyword>
<evidence type="ECO:0000313" key="8">
    <source>
        <dbReference type="EMBL" id="ROL42725.1"/>
    </source>
</evidence>